<sequence length="104" mass="12138">MAVYRRNAIVIHRKQVFLSGLMPILESFAAIQLQDAQIKEDITQLYAPIADKDEEELEKIIIEVHRAMNIVKSRDVTIVMGDFNGKIGKGKRRLYRRIRSWNKK</sequence>
<keyword evidence="2" id="KW-1185">Reference proteome</keyword>
<proteinExistence type="predicted"/>
<gene>
    <name evidence="1" type="ORF">J437_LFUL012040</name>
</gene>
<reference evidence="1" key="1">
    <citation type="submission" date="2013-04" db="EMBL/GenBank/DDBJ databases">
        <authorList>
            <person name="Qu J."/>
            <person name="Murali S.C."/>
            <person name="Bandaranaike D."/>
            <person name="Bellair M."/>
            <person name="Blankenburg K."/>
            <person name="Chao H."/>
            <person name="Dinh H."/>
            <person name="Doddapaneni H."/>
            <person name="Downs B."/>
            <person name="Dugan-Rocha S."/>
            <person name="Elkadiri S."/>
            <person name="Gnanaolivu R.D."/>
            <person name="Hernandez B."/>
            <person name="Javaid M."/>
            <person name="Jayaseelan J.C."/>
            <person name="Lee S."/>
            <person name="Li M."/>
            <person name="Ming W."/>
            <person name="Munidasa M."/>
            <person name="Muniz J."/>
            <person name="Nguyen L."/>
            <person name="Ongeri F."/>
            <person name="Osuji N."/>
            <person name="Pu L.-L."/>
            <person name="Puazo M."/>
            <person name="Qu C."/>
            <person name="Quiroz J."/>
            <person name="Raj R."/>
            <person name="Weissenberger G."/>
            <person name="Xin Y."/>
            <person name="Zou X."/>
            <person name="Han Y."/>
            <person name="Richards S."/>
            <person name="Worley K."/>
            <person name="Muzny D."/>
            <person name="Gibbs R."/>
        </authorList>
    </citation>
    <scope>NUCLEOTIDE SEQUENCE</scope>
    <source>
        <strain evidence="1">Sampled in the wild</strain>
    </source>
</reference>
<reference evidence="1" key="2">
    <citation type="submission" date="2017-10" db="EMBL/GenBank/DDBJ databases">
        <title>Ladona fulva Genome sequencing and assembly.</title>
        <authorList>
            <person name="Murali S."/>
            <person name="Richards S."/>
            <person name="Bandaranaike D."/>
            <person name="Bellair M."/>
            <person name="Blankenburg K."/>
            <person name="Chao H."/>
            <person name="Dinh H."/>
            <person name="Doddapaneni H."/>
            <person name="Dugan-Rocha S."/>
            <person name="Elkadiri S."/>
            <person name="Gnanaolivu R."/>
            <person name="Hernandez B."/>
            <person name="Skinner E."/>
            <person name="Javaid M."/>
            <person name="Lee S."/>
            <person name="Li M."/>
            <person name="Ming W."/>
            <person name="Munidasa M."/>
            <person name="Muniz J."/>
            <person name="Nguyen L."/>
            <person name="Hughes D."/>
            <person name="Osuji N."/>
            <person name="Pu L.-L."/>
            <person name="Puazo M."/>
            <person name="Qu C."/>
            <person name="Quiroz J."/>
            <person name="Raj R."/>
            <person name="Weissenberger G."/>
            <person name="Xin Y."/>
            <person name="Zou X."/>
            <person name="Han Y."/>
            <person name="Worley K."/>
            <person name="Muzny D."/>
            <person name="Gibbs R."/>
        </authorList>
    </citation>
    <scope>NUCLEOTIDE SEQUENCE</scope>
    <source>
        <strain evidence="1">Sampled in the wild</strain>
    </source>
</reference>
<accession>A0A8K0KG69</accession>
<evidence type="ECO:0000313" key="1">
    <source>
        <dbReference type="EMBL" id="KAG8231733.1"/>
    </source>
</evidence>
<dbReference type="AlphaFoldDB" id="A0A8K0KG69"/>
<protein>
    <recommendedName>
        <fullName evidence="3">Craniofacial development protein 2-like</fullName>
    </recommendedName>
</protein>
<dbReference type="OrthoDB" id="6150489at2759"/>
<dbReference type="EMBL" id="KZ308571">
    <property type="protein sequence ID" value="KAG8231733.1"/>
    <property type="molecule type" value="Genomic_DNA"/>
</dbReference>
<organism evidence="1 2">
    <name type="scientific">Ladona fulva</name>
    <name type="common">Scarce chaser dragonfly</name>
    <name type="synonym">Libellula fulva</name>
    <dbReference type="NCBI Taxonomy" id="123851"/>
    <lineage>
        <taxon>Eukaryota</taxon>
        <taxon>Metazoa</taxon>
        <taxon>Ecdysozoa</taxon>
        <taxon>Arthropoda</taxon>
        <taxon>Hexapoda</taxon>
        <taxon>Insecta</taxon>
        <taxon>Pterygota</taxon>
        <taxon>Palaeoptera</taxon>
        <taxon>Odonata</taxon>
        <taxon>Epiprocta</taxon>
        <taxon>Anisoptera</taxon>
        <taxon>Libelluloidea</taxon>
        <taxon>Libellulidae</taxon>
        <taxon>Ladona</taxon>
    </lineage>
</organism>
<dbReference type="Proteomes" id="UP000792457">
    <property type="component" value="Unassembled WGS sequence"/>
</dbReference>
<name>A0A8K0KG69_LADFU</name>
<evidence type="ECO:0000313" key="2">
    <source>
        <dbReference type="Proteomes" id="UP000792457"/>
    </source>
</evidence>
<evidence type="ECO:0008006" key="3">
    <source>
        <dbReference type="Google" id="ProtNLM"/>
    </source>
</evidence>
<comment type="caution">
    <text evidence="1">The sequence shown here is derived from an EMBL/GenBank/DDBJ whole genome shotgun (WGS) entry which is preliminary data.</text>
</comment>